<evidence type="ECO:0000313" key="3">
    <source>
        <dbReference type="EMBL" id="KAB1081443.1"/>
    </source>
</evidence>
<evidence type="ECO:0000313" key="4">
    <source>
        <dbReference type="Proteomes" id="UP000474159"/>
    </source>
</evidence>
<comment type="caution">
    <text evidence="3">The sequence shown here is derived from an EMBL/GenBank/DDBJ whole genome shotgun (WGS) entry which is preliminary data.</text>
</comment>
<keyword evidence="2" id="KW-0732">Signal</keyword>
<evidence type="ECO:0000256" key="1">
    <source>
        <dbReference type="SAM" id="MobiDB-lite"/>
    </source>
</evidence>
<name>A0A6L3T878_9HYPH</name>
<keyword evidence="4" id="KW-1185">Reference proteome</keyword>
<dbReference type="EMBL" id="VZZK01000002">
    <property type="protein sequence ID" value="KAB1081443.1"/>
    <property type="molecule type" value="Genomic_DNA"/>
</dbReference>
<dbReference type="OrthoDB" id="7999985at2"/>
<accession>A0A6L3T878</accession>
<feature type="region of interest" description="Disordered" evidence="1">
    <location>
        <begin position="35"/>
        <end position="110"/>
    </location>
</feature>
<feature type="chain" id="PRO_5027040935" description="Serine/threonine protein kinase" evidence="2">
    <location>
        <begin position="25"/>
        <end position="110"/>
    </location>
</feature>
<feature type="compositionally biased region" description="Polar residues" evidence="1">
    <location>
        <begin position="38"/>
        <end position="58"/>
    </location>
</feature>
<proteinExistence type="predicted"/>
<dbReference type="Proteomes" id="UP000474159">
    <property type="component" value="Unassembled WGS sequence"/>
</dbReference>
<reference evidence="3 4" key="1">
    <citation type="submission" date="2019-09" db="EMBL/GenBank/DDBJ databases">
        <title>YIM 48816 draft genome.</title>
        <authorList>
            <person name="Jiang L."/>
        </authorList>
    </citation>
    <scope>NUCLEOTIDE SEQUENCE [LARGE SCALE GENOMIC DNA]</scope>
    <source>
        <strain evidence="3 4">YIM 48816</strain>
    </source>
</reference>
<dbReference type="AlphaFoldDB" id="A0A6L3T878"/>
<protein>
    <recommendedName>
        <fullName evidence="5">Serine/threonine protein kinase</fullName>
    </recommendedName>
</protein>
<sequence>MRPRAGGAATALFLGALAVSGAAAILVAPMGEPAVAQSAANPNDQPSAGTLPSGTPTLRGNAAANRPTGDVAPPSAIRNTTAVVASDRGAKRNVTNPLDHLPRNQRAPGE</sequence>
<evidence type="ECO:0008006" key="5">
    <source>
        <dbReference type="Google" id="ProtNLM"/>
    </source>
</evidence>
<evidence type="ECO:0000256" key="2">
    <source>
        <dbReference type="SAM" id="SignalP"/>
    </source>
</evidence>
<gene>
    <name evidence="3" type="ORF">F6X53_02885</name>
</gene>
<feature type="signal peptide" evidence="2">
    <location>
        <begin position="1"/>
        <end position="24"/>
    </location>
</feature>
<organism evidence="3 4">
    <name type="scientific">Methylobacterium soli</name>
    <dbReference type="NCBI Taxonomy" id="553447"/>
    <lineage>
        <taxon>Bacteria</taxon>
        <taxon>Pseudomonadati</taxon>
        <taxon>Pseudomonadota</taxon>
        <taxon>Alphaproteobacteria</taxon>
        <taxon>Hyphomicrobiales</taxon>
        <taxon>Methylobacteriaceae</taxon>
        <taxon>Methylobacterium</taxon>
    </lineage>
</organism>